<accession>A0A7J5DSM6</accession>
<dbReference type="RefSeq" id="WP_151582482.1">
    <property type="nucleotide sequence ID" value="NZ_WBVM01000004.1"/>
</dbReference>
<organism evidence="1 2">
    <name type="scientific">Nocardioides simplex</name>
    <name type="common">Arthrobacter simplex</name>
    <dbReference type="NCBI Taxonomy" id="2045"/>
    <lineage>
        <taxon>Bacteria</taxon>
        <taxon>Bacillati</taxon>
        <taxon>Actinomycetota</taxon>
        <taxon>Actinomycetes</taxon>
        <taxon>Propionibacteriales</taxon>
        <taxon>Nocardioidaceae</taxon>
        <taxon>Pimelobacter</taxon>
    </lineage>
</organism>
<sequence>MALWTDLIDPVEATGIARDEQYIIEQQRGGTLARFLPNVFVDSDHVKFYPGSTGLVDAARYRAFNSPPEIGKGQSVKASTIDLPSIARNEPVDELTQKELARLSDDRIRKSIESAIRRNVQAISQRQERARGLTIDAGALVVDEDNFLINDVFGRDAALAVAAGAGNWWADPAVDRLTQLSGWNDVYASFNNGVGAGRLVFGSRAAYNAFAAGNQFKTLVGASASRPPLNTEVEGYVTSAGLPDFEIYERRVSIEGVLTPVLNPKKVYLLPEPVEPDDEDGSVLGATYWGRTVSAGFESWGIEPDEQPGIVCGVFKDERVGSSIEVQGDSIGEPVLANPNASMAIQVLA</sequence>
<evidence type="ECO:0008006" key="3">
    <source>
        <dbReference type="Google" id="ProtNLM"/>
    </source>
</evidence>
<dbReference type="AlphaFoldDB" id="A0A7J5DSM6"/>
<name>A0A7J5DSM6_NOCSI</name>
<evidence type="ECO:0000313" key="1">
    <source>
        <dbReference type="EMBL" id="KAB2807993.1"/>
    </source>
</evidence>
<protein>
    <recommendedName>
        <fullName evidence="3">Major capsid protein E</fullName>
    </recommendedName>
</protein>
<dbReference type="Proteomes" id="UP000449906">
    <property type="component" value="Unassembled WGS sequence"/>
</dbReference>
<evidence type="ECO:0000313" key="2">
    <source>
        <dbReference type="Proteomes" id="UP000449906"/>
    </source>
</evidence>
<dbReference type="InterPro" id="IPR005564">
    <property type="entry name" value="Major_capsid_GpE"/>
</dbReference>
<reference evidence="1 2" key="1">
    <citation type="submission" date="2019-09" db="EMBL/GenBank/DDBJ databases">
        <title>Pimelobacter sp. isolated from Paulinella.</title>
        <authorList>
            <person name="Jeong S.E."/>
        </authorList>
    </citation>
    <scope>NUCLEOTIDE SEQUENCE [LARGE SCALE GENOMIC DNA]</scope>
    <source>
        <strain evidence="1 2">Pch-N</strain>
    </source>
</reference>
<comment type="caution">
    <text evidence="1">The sequence shown here is derived from an EMBL/GenBank/DDBJ whole genome shotgun (WGS) entry which is preliminary data.</text>
</comment>
<dbReference type="Pfam" id="PF03864">
    <property type="entry name" value="Phage_cap_E"/>
    <property type="match status" value="1"/>
</dbReference>
<dbReference type="EMBL" id="WBVM01000004">
    <property type="protein sequence ID" value="KAB2807993.1"/>
    <property type="molecule type" value="Genomic_DNA"/>
</dbReference>
<proteinExistence type="predicted"/>
<gene>
    <name evidence="1" type="ORF">F9L07_25320</name>
</gene>